<dbReference type="InterPro" id="IPR004333">
    <property type="entry name" value="SBP_dom"/>
</dbReference>
<evidence type="ECO:0000256" key="4">
    <source>
        <dbReference type="ARBA" id="ARBA00022833"/>
    </source>
</evidence>
<evidence type="ECO:0000256" key="7">
    <source>
        <dbReference type="ARBA" id="ARBA00023163"/>
    </source>
</evidence>
<sequence>MEKESNCRAGSSGEDFRNERKICFDDASVVLHSSSSEIRHPVAGRKEKGVVQGSAQQLNPLRCQVEGCNLDLKGAKAYYSRHKVCGMHSKSPMVIVSGLEQRFCQQCSRFRFHLLKEFDQGKRSCRSRLAGHNERRRKLPPGILPSRNGSRHGGIIMDFMHPMPPDAAKNMIWPTMRNNDGLITNHLQGRSVQSSGLVTSNALPAMFSSPELPFGECITGVSNSTCALSLLSTQPWDTATASAMRRNQRDPVVLGTTEFEMAQTSLTSSGLNASWAFRNHAAQSSSSNGMGLRQTQGAGNCQFSGEIQITQENRNCPEDVSSSELYDHLNDLQWPL</sequence>
<evidence type="ECO:0000256" key="8">
    <source>
        <dbReference type="ARBA" id="ARBA00023242"/>
    </source>
</evidence>
<evidence type="ECO:0000256" key="6">
    <source>
        <dbReference type="ARBA" id="ARBA00023125"/>
    </source>
</evidence>
<keyword evidence="7" id="KW-0804">Transcription</keyword>
<proteinExistence type="evidence at transcript level"/>
<keyword evidence="4" id="KW-0862">Zinc</keyword>
<dbReference type="PANTHER" id="PTHR31251:SF169">
    <property type="entry name" value="SQUAMOSA PROMOTER-BINDING-LIKE PROTEIN 8"/>
    <property type="match status" value="1"/>
</dbReference>
<dbReference type="GO" id="GO:0003677">
    <property type="term" value="F:DNA binding"/>
    <property type="evidence" value="ECO:0007669"/>
    <property type="project" value="UniProtKB-KW"/>
</dbReference>
<keyword evidence="5" id="KW-0805">Transcription regulation</keyword>
<dbReference type="FunFam" id="4.10.1100.10:FF:000001">
    <property type="entry name" value="Squamosa promoter-binding-like protein 14"/>
    <property type="match status" value="1"/>
</dbReference>
<dbReference type="EMBL" id="KC836912">
    <property type="protein sequence ID" value="AGI62053.1"/>
    <property type="molecule type" value="mRNA"/>
</dbReference>
<accession>M9QZ71</accession>
<dbReference type="PROSITE" id="PS51141">
    <property type="entry name" value="ZF_SBP"/>
    <property type="match status" value="1"/>
</dbReference>
<organism evidence="12">
    <name type="scientific">Erycina pusilla</name>
    <dbReference type="NCBI Taxonomy" id="154679"/>
    <lineage>
        <taxon>Eukaryota</taxon>
        <taxon>Viridiplantae</taxon>
        <taxon>Streptophyta</taxon>
        <taxon>Embryophyta</taxon>
        <taxon>Tracheophyta</taxon>
        <taxon>Spermatophyta</taxon>
        <taxon>Magnoliopsida</taxon>
        <taxon>Liliopsida</taxon>
        <taxon>Asparagales</taxon>
        <taxon>Orchidaceae</taxon>
        <taxon>Epidendroideae</taxon>
        <taxon>Cymbidieae</taxon>
        <taxon>Oncidiinae</taxon>
        <taxon>Erycina</taxon>
    </lineage>
</organism>
<evidence type="ECO:0000256" key="9">
    <source>
        <dbReference type="PROSITE-ProRule" id="PRU00470"/>
    </source>
</evidence>
<feature type="domain" description="SBP-type" evidence="11">
    <location>
        <begin position="60"/>
        <end position="139"/>
    </location>
</feature>
<evidence type="ECO:0000256" key="1">
    <source>
        <dbReference type="ARBA" id="ARBA00004123"/>
    </source>
</evidence>
<dbReference type="GO" id="GO:0005634">
    <property type="term" value="C:nucleus"/>
    <property type="evidence" value="ECO:0007669"/>
    <property type="project" value="UniProtKB-SubCell"/>
</dbReference>
<name>M9QZ71_9ASPA</name>
<evidence type="ECO:0000256" key="5">
    <source>
        <dbReference type="ARBA" id="ARBA00023015"/>
    </source>
</evidence>
<dbReference type="InterPro" id="IPR036893">
    <property type="entry name" value="SBP_sf"/>
</dbReference>
<dbReference type="Gene3D" id="4.10.1100.10">
    <property type="entry name" value="Transcription factor, SBP-box domain"/>
    <property type="match status" value="1"/>
</dbReference>
<gene>
    <name evidence="12" type="primary">SPL5</name>
</gene>
<keyword evidence="8" id="KW-0539">Nucleus</keyword>
<dbReference type="PANTHER" id="PTHR31251">
    <property type="entry name" value="SQUAMOSA PROMOTER-BINDING-LIKE PROTEIN 4"/>
    <property type="match status" value="1"/>
</dbReference>
<protein>
    <submittedName>
        <fullName evidence="12">SQUAMOSA promoter-binding-like 5</fullName>
    </submittedName>
</protein>
<dbReference type="SUPFAM" id="SSF103612">
    <property type="entry name" value="SBT domain"/>
    <property type="match status" value="1"/>
</dbReference>
<evidence type="ECO:0000256" key="2">
    <source>
        <dbReference type="ARBA" id="ARBA00022723"/>
    </source>
</evidence>
<dbReference type="Pfam" id="PF03110">
    <property type="entry name" value="SBP"/>
    <property type="match status" value="1"/>
</dbReference>
<comment type="subcellular location">
    <subcellularLocation>
        <location evidence="1">Nucleus</location>
    </subcellularLocation>
</comment>
<evidence type="ECO:0000313" key="12">
    <source>
        <dbReference type="EMBL" id="AGI62053.1"/>
    </source>
</evidence>
<dbReference type="GO" id="GO:0008270">
    <property type="term" value="F:zinc ion binding"/>
    <property type="evidence" value="ECO:0007669"/>
    <property type="project" value="UniProtKB-KW"/>
</dbReference>
<feature type="region of interest" description="Disordered" evidence="10">
    <location>
        <begin position="129"/>
        <end position="149"/>
    </location>
</feature>
<keyword evidence="6" id="KW-0238">DNA-binding</keyword>
<keyword evidence="3 9" id="KW-0863">Zinc-finger</keyword>
<dbReference type="InterPro" id="IPR044817">
    <property type="entry name" value="SBP-like"/>
</dbReference>
<evidence type="ECO:0000256" key="3">
    <source>
        <dbReference type="ARBA" id="ARBA00022771"/>
    </source>
</evidence>
<reference evidence="12" key="1">
    <citation type="submission" date="2013-03" db="EMBL/GenBank/DDBJ databases">
        <title>Catalog of Erycina pusilla miRNA and categorization of reproductive phase-related miRNAs and their target gene families.</title>
        <authorList>
            <person name="Lin C.-S."/>
            <person name="Chan M.-T."/>
            <person name="Shih M.-C."/>
            <person name="Chou M.-L."/>
        </authorList>
    </citation>
    <scope>NUCLEOTIDE SEQUENCE</scope>
</reference>
<keyword evidence="2" id="KW-0479">Metal-binding</keyword>
<evidence type="ECO:0000256" key="10">
    <source>
        <dbReference type="SAM" id="MobiDB-lite"/>
    </source>
</evidence>
<dbReference type="AlphaFoldDB" id="M9QZ71"/>
<evidence type="ECO:0000259" key="11">
    <source>
        <dbReference type="PROSITE" id="PS51141"/>
    </source>
</evidence>